<name>A0A6V7VHQ0_MELEN</name>
<proteinExistence type="predicted"/>
<evidence type="ECO:0000313" key="1">
    <source>
        <dbReference type="EMBL" id="CAD2174476.1"/>
    </source>
</evidence>
<reference evidence="1 2" key="1">
    <citation type="submission" date="2020-08" db="EMBL/GenBank/DDBJ databases">
        <authorList>
            <person name="Koutsovoulos G."/>
            <person name="Danchin GJ E."/>
        </authorList>
    </citation>
    <scope>NUCLEOTIDE SEQUENCE [LARGE SCALE GENOMIC DNA]</scope>
</reference>
<evidence type="ECO:0000313" key="2">
    <source>
        <dbReference type="Proteomes" id="UP000580250"/>
    </source>
</evidence>
<organism evidence="1 2">
    <name type="scientific">Meloidogyne enterolobii</name>
    <name type="common">Root-knot nematode worm</name>
    <name type="synonym">Meloidogyne mayaguensis</name>
    <dbReference type="NCBI Taxonomy" id="390850"/>
    <lineage>
        <taxon>Eukaryota</taxon>
        <taxon>Metazoa</taxon>
        <taxon>Ecdysozoa</taxon>
        <taxon>Nematoda</taxon>
        <taxon>Chromadorea</taxon>
        <taxon>Rhabditida</taxon>
        <taxon>Tylenchina</taxon>
        <taxon>Tylenchomorpha</taxon>
        <taxon>Tylenchoidea</taxon>
        <taxon>Meloidogynidae</taxon>
        <taxon>Meloidogyninae</taxon>
        <taxon>Meloidogyne</taxon>
    </lineage>
</organism>
<dbReference type="EMBL" id="CAJEWN010000236">
    <property type="protein sequence ID" value="CAD2174476.1"/>
    <property type="molecule type" value="Genomic_DNA"/>
</dbReference>
<protein>
    <submittedName>
        <fullName evidence="1">Uncharacterized protein</fullName>
    </submittedName>
</protein>
<accession>A0A6V7VHQ0</accession>
<gene>
    <name evidence="1" type="ORF">MENT_LOCUS26138</name>
</gene>
<dbReference type="Proteomes" id="UP000580250">
    <property type="component" value="Unassembled WGS sequence"/>
</dbReference>
<dbReference type="AlphaFoldDB" id="A0A6V7VHQ0"/>
<comment type="caution">
    <text evidence="1">The sequence shown here is derived from an EMBL/GenBank/DDBJ whole genome shotgun (WGS) entry which is preliminary data.</text>
</comment>
<sequence length="79" mass="9226">MLGDIRVGNFKFLWVEISITEIFDRDLISVRSLFVLHYRSEYQIPKISLVVGTVWTLLKISLTVIYPPNTLVLLFFCFS</sequence>